<organism evidence="2 3">
    <name type="scientific">Candidatus Methanocrinis natronophilus</name>
    <dbReference type="NCBI Taxonomy" id="3033396"/>
    <lineage>
        <taxon>Archaea</taxon>
        <taxon>Methanobacteriati</taxon>
        <taxon>Methanobacteriota</taxon>
        <taxon>Stenosarchaea group</taxon>
        <taxon>Methanomicrobia</taxon>
        <taxon>Methanotrichales</taxon>
        <taxon>Methanotrichaceae</taxon>
        <taxon>Methanocrinis</taxon>
    </lineage>
</organism>
<reference evidence="2 3" key="1">
    <citation type="submission" date="2023-03" db="EMBL/GenBank/DDBJ databases">
        <title>WGS of Methanotrichaceae archaeon Mx.</title>
        <authorList>
            <person name="Sorokin D.Y."/>
            <person name="Merkel A.Y."/>
        </authorList>
    </citation>
    <scope>NUCLEOTIDE SEQUENCE [LARGE SCALE GENOMIC DNA]</scope>
    <source>
        <strain evidence="2 3">Mx</strain>
    </source>
</reference>
<gene>
    <name evidence="2" type="ORF">P0O15_11995</name>
</gene>
<dbReference type="RefSeq" id="WP_316967601.1">
    <property type="nucleotide sequence ID" value="NZ_JARFPK010000080.1"/>
</dbReference>
<keyword evidence="3" id="KW-1185">Reference proteome</keyword>
<accession>A0ABT5XB19</accession>
<proteinExistence type="predicted"/>
<dbReference type="EMBL" id="JARFPK010000080">
    <property type="protein sequence ID" value="MDF0591878.1"/>
    <property type="molecule type" value="Genomic_DNA"/>
</dbReference>
<protein>
    <submittedName>
        <fullName evidence="2">DUF5320 domain-containing protein</fullName>
    </submittedName>
</protein>
<keyword evidence="1" id="KW-0175">Coiled coil</keyword>
<dbReference type="Proteomes" id="UP001220010">
    <property type="component" value="Unassembled WGS sequence"/>
</dbReference>
<dbReference type="Pfam" id="PF17253">
    <property type="entry name" value="DUF5320"/>
    <property type="match status" value="1"/>
</dbReference>
<evidence type="ECO:0000256" key="1">
    <source>
        <dbReference type="SAM" id="Coils"/>
    </source>
</evidence>
<evidence type="ECO:0000313" key="2">
    <source>
        <dbReference type="EMBL" id="MDF0591878.1"/>
    </source>
</evidence>
<name>A0ABT5XB19_9EURY</name>
<sequence>MPWKDGTGPWWIGSRALGGGGRNPWCTGRGWRGRGAFAPFYGDIQAPSPAEEIIRLEEAARILELDLANIRERIEGLRSK</sequence>
<feature type="coiled-coil region" evidence="1">
    <location>
        <begin position="53"/>
        <end position="80"/>
    </location>
</feature>
<evidence type="ECO:0000313" key="3">
    <source>
        <dbReference type="Proteomes" id="UP001220010"/>
    </source>
</evidence>
<dbReference type="InterPro" id="IPR035205">
    <property type="entry name" value="DUF5320"/>
</dbReference>
<comment type="caution">
    <text evidence="2">The sequence shown here is derived from an EMBL/GenBank/DDBJ whole genome shotgun (WGS) entry which is preliminary data.</text>
</comment>